<keyword evidence="11" id="KW-0961">Cell wall biogenesis/degradation</keyword>
<evidence type="ECO:0000256" key="7">
    <source>
        <dbReference type="ARBA" id="ARBA00022729"/>
    </source>
</evidence>
<keyword evidence="6" id="KW-0645">Protease</keyword>
<dbReference type="PANTHER" id="PTHR21581">
    <property type="entry name" value="D-ALANYL-D-ALANINE CARBOXYPEPTIDASE"/>
    <property type="match status" value="1"/>
</dbReference>
<comment type="caution">
    <text evidence="16">The sequence shown here is derived from an EMBL/GenBank/DDBJ whole genome shotgun (WGS) entry which is preliminary data.</text>
</comment>
<comment type="function">
    <text evidence="1">Removes C-terminal D-alanyl residues from sugar-peptide cell wall precursors.</text>
</comment>
<accession>A0ABT9WT07</accession>
<dbReference type="Pfam" id="PF00768">
    <property type="entry name" value="Peptidase_S11"/>
    <property type="match status" value="1"/>
</dbReference>
<dbReference type="InterPro" id="IPR001967">
    <property type="entry name" value="Peptidase_S11_N"/>
</dbReference>
<evidence type="ECO:0000313" key="16">
    <source>
        <dbReference type="EMBL" id="MDQ0176326.1"/>
    </source>
</evidence>
<evidence type="ECO:0000313" key="17">
    <source>
        <dbReference type="Proteomes" id="UP001223586"/>
    </source>
</evidence>
<evidence type="ECO:0000256" key="1">
    <source>
        <dbReference type="ARBA" id="ARBA00003217"/>
    </source>
</evidence>
<sequence length="444" mass="49364">MKKKLILKYMTCLAAVWLLMSSVLFSRPVYAQDPLNINADAAILVEASTGKILYAKNPDTTLGIASMTKMMTEYLLFEAIAEKKISWDQEYHVNDYTYQISQDLSLSNVPLRRDGVYTIRELYEALAIYSANGATIAIAETIAGSETNFVKMMNDKAAELGLKDYKFVNSTGLNNHDLKGMHPEGTGPEDENVMSARSTAMLAMRLLEDYPEVLETTSIPKLTFREGTEDALPMQNWNFMLPSLIFGMEGVDGLKTGTTDFAGYCFTGTANINGMRVITVVMNAKNEKGQGTYEARFDATKKMMNYAFNNYSLVELFPANYQVKKQSTLSLAKGKEKKVKIHTDKPLSMIIKNSEKDSYDPVLTLDKKALNKDGGLTAPVKKGQVIGTLTAQYKNGEELGYIMGEPAVNVVVADEAKKANWFVLTMRGIGGFFSDLWKSVTNWF</sequence>
<organism evidence="16 17">
    <name type="scientific">Bacillus chungangensis</name>
    <dbReference type="NCBI Taxonomy" id="587633"/>
    <lineage>
        <taxon>Bacteria</taxon>
        <taxon>Bacillati</taxon>
        <taxon>Bacillota</taxon>
        <taxon>Bacilli</taxon>
        <taxon>Bacillales</taxon>
        <taxon>Bacillaceae</taxon>
        <taxon>Bacillus</taxon>
    </lineage>
</organism>
<comment type="similarity">
    <text evidence="3 13">Belongs to the peptidase S11 family.</text>
</comment>
<keyword evidence="8 16" id="KW-0378">Hydrolase</keyword>
<dbReference type="PANTHER" id="PTHR21581:SF11">
    <property type="entry name" value="D-ALANYL-D-ALANINE CARBOXYPEPTIDASE DACA"/>
    <property type="match status" value="1"/>
</dbReference>
<dbReference type="Gene3D" id="2.60.410.10">
    <property type="entry name" value="D-Ala-D-Ala carboxypeptidase, C-terminal domain"/>
    <property type="match status" value="1"/>
</dbReference>
<dbReference type="Pfam" id="PF07943">
    <property type="entry name" value="PBP5_C"/>
    <property type="match status" value="1"/>
</dbReference>
<protein>
    <recommendedName>
        <fullName evidence="4">serine-type D-Ala-D-Ala carboxypeptidase</fullName>
        <ecNumber evidence="4">3.4.16.4</ecNumber>
    </recommendedName>
</protein>
<evidence type="ECO:0000256" key="4">
    <source>
        <dbReference type="ARBA" id="ARBA00012448"/>
    </source>
</evidence>
<comment type="pathway">
    <text evidence="2">Cell wall biogenesis; peptidoglycan biosynthesis.</text>
</comment>
<dbReference type="EMBL" id="JAUSTT010000011">
    <property type="protein sequence ID" value="MDQ0176326.1"/>
    <property type="molecule type" value="Genomic_DNA"/>
</dbReference>
<name>A0ABT9WT07_9BACI</name>
<keyword evidence="7 14" id="KW-0732">Signal</keyword>
<evidence type="ECO:0000256" key="14">
    <source>
        <dbReference type="SAM" id="SignalP"/>
    </source>
</evidence>
<keyword evidence="10" id="KW-0573">Peptidoglycan synthesis</keyword>
<dbReference type="GO" id="GO:0009002">
    <property type="term" value="F:serine-type D-Ala-D-Ala carboxypeptidase activity"/>
    <property type="evidence" value="ECO:0007669"/>
    <property type="project" value="UniProtKB-EC"/>
</dbReference>
<dbReference type="SUPFAM" id="SSF56601">
    <property type="entry name" value="beta-lactamase/transpeptidase-like"/>
    <property type="match status" value="1"/>
</dbReference>
<dbReference type="InterPro" id="IPR037167">
    <property type="entry name" value="Peptidase_S11_C_sf"/>
</dbReference>
<dbReference type="InterPro" id="IPR012907">
    <property type="entry name" value="Peptidase_S11_C"/>
</dbReference>
<dbReference type="SMART" id="SM00936">
    <property type="entry name" value="PBP5_C"/>
    <property type="match status" value="1"/>
</dbReference>
<evidence type="ECO:0000256" key="12">
    <source>
        <dbReference type="ARBA" id="ARBA00034000"/>
    </source>
</evidence>
<evidence type="ECO:0000256" key="11">
    <source>
        <dbReference type="ARBA" id="ARBA00023316"/>
    </source>
</evidence>
<dbReference type="EC" id="3.4.16.4" evidence="4"/>
<keyword evidence="17" id="KW-1185">Reference proteome</keyword>
<dbReference type="SUPFAM" id="SSF69189">
    <property type="entry name" value="Penicillin-binding protein associated domain"/>
    <property type="match status" value="1"/>
</dbReference>
<comment type="catalytic activity">
    <reaction evidence="12">
        <text>Preferential cleavage: (Ac)2-L-Lys-D-Ala-|-D-Ala. Also transpeptidation of peptidyl-alanyl moieties that are N-acyl substituents of D-alanine.</text>
        <dbReference type="EC" id="3.4.16.4"/>
    </reaction>
</comment>
<evidence type="ECO:0000256" key="13">
    <source>
        <dbReference type="RuleBase" id="RU004016"/>
    </source>
</evidence>
<keyword evidence="5 16" id="KW-0121">Carboxypeptidase</keyword>
<evidence type="ECO:0000256" key="6">
    <source>
        <dbReference type="ARBA" id="ARBA00022670"/>
    </source>
</evidence>
<evidence type="ECO:0000259" key="15">
    <source>
        <dbReference type="SMART" id="SM00936"/>
    </source>
</evidence>
<dbReference type="InterPro" id="IPR015956">
    <property type="entry name" value="Peniciliin-bd_prot_C_sf"/>
</dbReference>
<proteinExistence type="inferred from homology"/>
<feature type="domain" description="Peptidase S11 D-Ala-D-Ala carboxypeptidase A C-terminal" evidence="15">
    <location>
        <begin position="311"/>
        <end position="418"/>
    </location>
</feature>
<dbReference type="PRINTS" id="PR00725">
    <property type="entry name" value="DADACBPTASE1"/>
</dbReference>
<evidence type="ECO:0000256" key="10">
    <source>
        <dbReference type="ARBA" id="ARBA00022984"/>
    </source>
</evidence>
<evidence type="ECO:0000256" key="8">
    <source>
        <dbReference type="ARBA" id="ARBA00022801"/>
    </source>
</evidence>
<dbReference type="Proteomes" id="UP001223586">
    <property type="component" value="Unassembled WGS sequence"/>
</dbReference>
<reference evidence="16 17" key="1">
    <citation type="submission" date="2023-07" db="EMBL/GenBank/DDBJ databases">
        <title>Genomic Encyclopedia of Type Strains, Phase IV (KMG-IV): sequencing the most valuable type-strain genomes for metagenomic binning, comparative biology and taxonomic classification.</title>
        <authorList>
            <person name="Goeker M."/>
        </authorList>
    </citation>
    <scope>NUCLEOTIDE SEQUENCE [LARGE SCALE GENOMIC DNA]</scope>
    <source>
        <strain evidence="16 17">DSM 23837</strain>
    </source>
</reference>
<keyword evidence="9" id="KW-0133">Cell shape</keyword>
<feature type="chain" id="PRO_5047257432" description="serine-type D-Ala-D-Ala carboxypeptidase" evidence="14">
    <location>
        <begin position="32"/>
        <end position="444"/>
    </location>
</feature>
<dbReference type="Gene3D" id="3.40.710.10">
    <property type="entry name" value="DD-peptidase/beta-lactamase superfamily"/>
    <property type="match status" value="1"/>
</dbReference>
<dbReference type="InterPro" id="IPR012338">
    <property type="entry name" value="Beta-lactam/transpept-like"/>
</dbReference>
<evidence type="ECO:0000256" key="3">
    <source>
        <dbReference type="ARBA" id="ARBA00007164"/>
    </source>
</evidence>
<evidence type="ECO:0000256" key="2">
    <source>
        <dbReference type="ARBA" id="ARBA00004752"/>
    </source>
</evidence>
<evidence type="ECO:0000256" key="9">
    <source>
        <dbReference type="ARBA" id="ARBA00022960"/>
    </source>
</evidence>
<feature type="signal peptide" evidence="14">
    <location>
        <begin position="1"/>
        <end position="31"/>
    </location>
</feature>
<gene>
    <name evidence="16" type="ORF">J2S08_002163</name>
</gene>
<evidence type="ECO:0000256" key="5">
    <source>
        <dbReference type="ARBA" id="ARBA00022645"/>
    </source>
</evidence>
<dbReference type="InterPro" id="IPR018044">
    <property type="entry name" value="Peptidase_S11"/>
</dbReference>